<evidence type="ECO:0000259" key="1">
    <source>
        <dbReference type="Pfam" id="PF01850"/>
    </source>
</evidence>
<keyword evidence="3" id="KW-1185">Reference proteome</keyword>
<dbReference type="SUPFAM" id="SSF88723">
    <property type="entry name" value="PIN domain-like"/>
    <property type="match status" value="1"/>
</dbReference>
<dbReference type="CDD" id="cd09872">
    <property type="entry name" value="PIN_Sll0205-like"/>
    <property type="match status" value="1"/>
</dbReference>
<dbReference type="InterPro" id="IPR029060">
    <property type="entry name" value="PIN-like_dom_sf"/>
</dbReference>
<reference evidence="2 3" key="1">
    <citation type="submission" date="2011-08" db="EMBL/GenBank/DDBJ databases">
        <title>The genome of the obligate endobacterium of an arbuscular mycorrhizal fungus reveals an interphylum network of nutritional interactions.</title>
        <authorList>
            <person name="Ghignone S."/>
            <person name="Salvioli A."/>
            <person name="Anca I."/>
            <person name="Lumini E."/>
            <person name="Ortu G."/>
            <person name="Petiti L."/>
            <person name="Cruveiller S."/>
            <person name="Bianciotto V."/>
            <person name="Piffanelli P."/>
            <person name="Lanfranco L."/>
            <person name="Bonfante P."/>
        </authorList>
    </citation>
    <scope>NUCLEOTIDE SEQUENCE [LARGE SCALE GENOMIC DNA]</scope>
    <source>
        <strain evidence="2 3">BEG34</strain>
    </source>
</reference>
<name>G2JBP0_9BURK</name>
<dbReference type="STRING" id="1070319.CAGGBEG34_510002"/>
<proteinExistence type="predicted"/>
<gene>
    <name evidence="2" type="ORF">CAGGBEG34_510002</name>
</gene>
<dbReference type="AlphaFoldDB" id="G2JBP0"/>
<dbReference type="RefSeq" id="WP_006683251.1">
    <property type="nucleotide sequence ID" value="NZ_CAFB01000071.1"/>
</dbReference>
<feature type="domain" description="PIN" evidence="1">
    <location>
        <begin position="4"/>
        <end position="118"/>
    </location>
</feature>
<evidence type="ECO:0000313" key="3">
    <source>
        <dbReference type="Proteomes" id="UP000054051"/>
    </source>
</evidence>
<dbReference type="OrthoDB" id="9798990at2"/>
<comment type="caution">
    <text evidence="2">The sequence shown here is derived from an EMBL/GenBank/DDBJ whole genome shotgun (WGS) entry which is preliminary data.</text>
</comment>
<dbReference type="PANTHER" id="PTHR36173:SF2">
    <property type="entry name" value="RIBONUCLEASE VAPC16"/>
    <property type="match status" value="1"/>
</dbReference>
<sequence>MNLLLDTNILLRAMNEPENLPSQAREEIKKALTIYVSAASIWEISIKTALGKLNVNIDRLVTNLRQMKVQELPVSWEHASYIRNLPPIHRDPFDRILVAQALSEPMRLLTSDHLLTQYSELVIAIN</sequence>
<dbReference type="EMBL" id="CAFB01000071">
    <property type="protein sequence ID" value="CCD30194.1"/>
    <property type="molecule type" value="Genomic_DNA"/>
</dbReference>
<dbReference type="Proteomes" id="UP000054051">
    <property type="component" value="Unassembled WGS sequence"/>
</dbReference>
<evidence type="ECO:0000313" key="2">
    <source>
        <dbReference type="EMBL" id="CCD30194.1"/>
    </source>
</evidence>
<dbReference type="Pfam" id="PF01850">
    <property type="entry name" value="PIN"/>
    <property type="match status" value="1"/>
</dbReference>
<dbReference type="eggNOG" id="COG3744">
    <property type="taxonomic scope" value="Bacteria"/>
</dbReference>
<organism evidence="2 3">
    <name type="scientific">Candidatus Glomeribacter gigasporarum BEG34</name>
    <dbReference type="NCBI Taxonomy" id="1070319"/>
    <lineage>
        <taxon>Bacteria</taxon>
        <taxon>Pseudomonadati</taxon>
        <taxon>Pseudomonadota</taxon>
        <taxon>Betaproteobacteria</taxon>
        <taxon>Burkholderiales</taxon>
        <taxon>Burkholderiaceae</taxon>
        <taxon>Candidatus Glomeribacter</taxon>
    </lineage>
</organism>
<dbReference type="InterPro" id="IPR041705">
    <property type="entry name" value="PIN_Sll0205"/>
</dbReference>
<accession>G2JBP0</accession>
<dbReference type="Gene3D" id="3.40.50.1010">
    <property type="entry name" value="5'-nuclease"/>
    <property type="match status" value="1"/>
</dbReference>
<dbReference type="PANTHER" id="PTHR36173">
    <property type="entry name" value="RIBONUCLEASE VAPC16-RELATED"/>
    <property type="match status" value="1"/>
</dbReference>
<dbReference type="InterPro" id="IPR052919">
    <property type="entry name" value="TA_system_RNase"/>
</dbReference>
<protein>
    <submittedName>
        <fullName evidence="2">PilT protein domain protein</fullName>
    </submittedName>
</protein>
<dbReference type="InterPro" id="IPR002716">
    <property type="entry name" value="PIN_dom"/>
</dbReference>